<keyword evidence="6" id="KW-0687">Ribonucleoprotein</keyword>
<dbReference type="InterPro" id="IPR039660">
    <property type="entry name" value="Ribosomal_eL14"/>
</dbReference>
<feature type="domain" description="KOW" evidence="7">
    <location>
        <begin position="16"/>
        <end position="46"/>
    </location>
</feature>
<dbReference type="InterPro" id="IPR014722">
    <property type="entry name" value="Rib_uL2_dom2"/>
</dbReference>
<evidence type="ECO:0000313" key="9">
    <source>
        <dbReference type="EMBL" id="KAF2155625.1"/>
    </source>
</evidence>
<dbReference type="SUPFAM" id="SSF50104">
    <property type="entry name" value="Translation proteins SH3-like domain"/>
    <property type="match status" value="1"/>
</dbReference>
<dbReference type="CDD" id="cd23702">
    <property type="entry name" value="eL14"/>
    <property type="match status" value="1"/>
</dbReference>
<evidence type="ECO:0000256" key="3">
    <source>
        <dbReference type="ARBA" id="ARBA00006592"/>
    </source>
</evidence>
<organism evidence="9 10">
    <name type="scientific">Myriangium duriaei CBS 260.36</name>
    <dbReference type="NCBI Taxonomy" id="1168546"/>
    <lineage>
        <taxon>Eukaryota</taxon>
        <taxon>Fungi</taxon>
        <taxon>Dikarya</taxon>
        <taxon>Ascomycota</taxon>
        <taxon>Pezizomycotina</taxon>
        <taxon>Dothideomycetes</taxon>
        <taxon>Dothideomycetidae</taxon>
        <taxon>Myriangiales</taxon>
        <taxon>Myriangiaceae</taxon>
        <taxon>Myriangium</taxon>
    </lineage>
</organism>
<dbReference type="GO" id="GO:0022625">
    <property type="term" value="C:cytosolic large ribosomal subunit"/>
    <property type="evidence" value="ECO:0007669"/>
    <property type="project" value="TreeGrafter"/>
</dbReference>
<evidence type="ECO:0000259" key="8">
    <source>
        <dbReference type="Pfam" id="PF01929"/>
    </source>
</evidence>
<dbReference type="InterPro" id="IPR005824">
    <property type="entry name" value="KOW"/>
</dbReference>
<proteinExistence type="inferred from homology"/>
<dbReference type="GO" id="GO:0003723">
    <property type="term" value="F:RNA binding"/>
    <property type="evidence" value="ECO:0007669"/>
    <property type="project" value="InterPro"/>
</dbReference>
<dbReference type="InterPro" id="IPR008991">
    <property type="entry name" value="Translation_prot_SH3-like_sf"/>
</dbReference>
<evidence type="ECO:0000256" key="1">
    <source>
        <dbReference type="ARBA" id="ARBA00004021"/>
    </source>
</evidence>
<evidence type="ECO:0000313" key="10">
    <source>
        <dbReference type="Proteomes" id="UP000799439"/>
    </source>
</evidence>
<comment type="similarity">
    <text evidence="3">Belongs to the eukaryotic ribosomal protein eL14 family.</text>
</comment>
<keyword evidence="4" id="KW-0963">Cytoplasm</keyword>
<evidence type="ECO:0000256" key="2">
    <source>
        <dbReference type="ARBA" id="ARBA00004496"/>
    </source>
</evidence>
<dbReference type="Pfam" id="PF00467">
    <property type="entry name" value="KOW"/>
    <property type="match status" value="1"/>
</dbReference>
<gene>
    <name evidence="9" type="ORF">K461DRAFT_318340</name>
</gene>
<accession>A0A9P4MI64</accession>
<name>A0A9P4MI64_9PEZI</name>
<dbReference type="PANTHER" id="PTHR11127">
    <property type="entry name" value="60S RIBOSOMAL PROTEIN L14"/>
    <property type="match status" value="1"/>
</dbReference>
<dbReference type="OrthoDB" id="1875589at2759"/>
<dbReference type="Pfam" id="PF01929">
    <property type="entry name" value="Ribosomal_L14e"/>
    <property type="match status" value="1"/>
</dbReference>
<dbReference type="GO" id="GO:0006412">
    <property type="term" value="P:translation"/>
    <property type="evidence" value="ECO:0007669"/>
    <property type="project" value="InterPro"/>
</dbReference>
<evidence type="ECO:0000259" key="7">
    <source>
        <dbReference type="Pfam" id="PF00467"/>
    </source>
</evidence>
<evidence type="ECO:0000256" key="4">
    <source>
        <dbReference type="ARBA" id="ARBA00022490"/>
    </source>
</evidence>
<dbReference type="PANTHER" id="PTHR11127:SF2">
    <property type="entry name" value="LARGE RIBOSOMAL SUBUNIT PROTEIN EL14"/>
    <property type="match status" value="1"/>
</dbReference>
<reference evidence="9" key="1">
    <citation type="journal article" date="2020" name="Stud. Mycol.">
        <title>101 Dothideomycetes genomes: a test case for predicting lifestyles and emergence of pathogens.</title>
        <authorList>
            <person name="Haridas S."/>
            <person name="Albert R."/>
            <person name="Binder M."/>
            <person name="Bloem J."/>
            <person name="Labutti K."/>
            <person name="Salamov A."/>
            <person name="Andreopoulos B."/>
            <person name="Baker S."/>
            <person name="Barry K."/>
            <person name="Bills G."/>
            <person name="Bluhm B."/>
            <person name="Cannon C."/>
            <person name="Castanera R."/>
            <person name="Culley D."/>
            <person name="Daum C."/>
            <person name="Ezra D."/>
            <person name="Gonzalez J."/>
            <person name="Henrissat B."/>
            <person name="Kuo A."/>
            <person name="Liang C."/>
            <person name="Lipzen A."/>
            <person name="Lutzoni F."/>
            <person name="Magnuson J."/>
            <person name="Mondo S."/>
            <person name="Nolan M."/>
            <person name="Ohm R."/>
            <person name="Pangilinan J."/>
            <person name="Park H.-J."/>
            <person name="Ramirez L."/>
            <person name="Alfaro M."/>
            <person name="Sun H."/>
            <person name="Tritt A."/>
            <person name="Yoshinaga Y."/>
            <person name="Zwiers L.-H."/>
            <person name="Turgeon B."/>
            <person name="Goodwin S."/>
            <person name="Spatafora J."/>
            <person name="Crous P."/>
            <person name="Grigoriev I."/>
        </authorList>
    </citation>
    <scope>NUCLEOTIDE SEQUENCE</scope>
    <source>
        <strain evidence="9">CBS 260.36</strain>
    </source>
</reference>
<comment type="caution">
    <text evidence="9">The sequence shown here is derived from an EMBL/GenBank/DDBJ whole genome shotgun (WGS) entry which is preliminary data.</text>
</comment>
<dbReference type="GO" id="GO:0003735">
    <property type="term" value="F:structural constituent of ribosome"/>
    <property type="evidence" value="ECO:0007669"/>
    <property type="project" value="InterPro"/>
</dbReference>
<dbReference type="AlphaFoldDB" id="A0A9P4MI64"/>
<dbReference type="FunFam" id="2.30.30.30:FF:000030">
    <property type="entry name" value="60S ribosomal protein L14"/>
    <property type="match status" value="1"/>
</dbReference>
<evidence type="ECO:0008006" key="11">
    <source>
        <dbReference type="Google" id="ProtNLM"/>
    </source>
</evidence>
<feature type="domain" description="Large ribosomal subunit protein eL14" evidence="8">
    <location>
        <begin position="57"/>
        <end position="132"/>
    </location>
</feature>
<comment type="subcellular location">
    <subcellularLocation>
        <location evidence="2">Cytoplasm</location>
    </subcellularLocation>
</comment>
<dbReference type="InterPro" id="IPR002784">
    <property type="entry name" value="Ribosomal_eL14_dom"/>
</dbReference>
<dbReference type="EMBL" id="ML996082">
    <property type="protein sequence ID" value="KAF2155625.1"/>
    <property type="molecule type" value="Genomic_DNA"/>
</dbReference>
<comment type="function">
    <text evidence="1">Component of the ribosome, a large ribonucleoprotein complex responsible for the synthesis of proteins in the cell. The small ribosomal subunit (SSU) binds messenger RNAs (mRNAs) and translates the encoded message by selecting cognate aminoacyl-transfer RNA (tRNA) molecules. The large subunit (LSU) contains the ribosomal catalytic site termed the peptidyl transferase center (PTC), which catalyzes the formation of peptide bonds, thereby polymerizing the amino acids delivered by tRNAs into a polypeptide chain. The nascent polypeptides leave the ribosome through a tunnel in the LSU and interact with protein factors that function in enzymatic processing, targeting, and the membrane insertion of nascent chains at the exit of the ribosomal tunnel.</text>
</comment>
<protein>
    <recommendedName>
        <fullName evidence="11">KOW domain-containing protein</fullName>
    </recommendedName>
</protein>
<evidence type="ECO:0000256" key="5">
    <source>
        <dbReference type="ARBA" id="ARBA00022980"/>
    </source>
</evidence>
<keyword evidence="10" id="KW-1185">Reference proteome</keyword>
<dbReference type="Proteomes" id="UP000799439">
    <property type="component" value="Unassembled WGS sequence"/>
</dbReference>
<dbReference type="Gene3D" id="2.30.30.30">
    <property type="match status" value="1"/>
</dbReference>
<dbReference type="GO" id="GO:0042273">
    <property type="term" value="P:ribosomal large subunit biogenesis"/>
    <property type="evidence" value="ECO:0007669"/>
    <property type="project" value="TreeGrafter"/>
</dbReference>
<keyword evidence="5" id="KW-0689">Ribosomal protein</keyword>
<sequence>MGDANVTTSEWRTVQVGRVVLFSQGPYTGKLATIVEIIDHKRILVDGPSAETDSIVPRHATPLAHVSLTPIVVDKFPRAAGHNAVKAAWQKAEVEKKWNESAWAKSRASSTRRRALTDFERFKVMRLRKQARFEVRKTLAAARASAKA</sequence>
<evidence type="ECO:0000256" key="6">
    <source>
        <dbReference type="ARBA" id="ARBA00023274"/>
    </source>
</evidence>
<dbReference type="Gene3D" id="6.10.250.2270">
    <property type="match status" value="1"/>
</dbReference>